<proteinExistence type="inferred from homology"/>
<dbReference type="InterPro" id="IPR016039">
    <property type="entry name" value="Thiolase-like"/>
</dbReference>
<evidence type="ECO:0000256" key="2">
    <source>
        <dbReference type="ARBA" id="ARBA00022679"/>
    </source>
</evidence>
<dbReference type="InterPro" id="IPR014031">
    <property type="entry name" value="Ketoacyl_synth_C"/>
</dbReference>
<dbReference type="InterPro" id="IPR014030">
    <property type="entry name" value="Ketoacyl_synth_N"/>
</dbReference>
<sequence>MHTVTVTGVGVVCAIAGDAGAFERALREGRRGVRPCPDGGPPAALLDEEVREALPVLPAGAPDALRRAAERLTRRAPLPLRAAVGVAAEAWIGAGLHIAAVPGDRVGLVVAGSNLTGRHLTDLHDRYANRPAHLPPRAALRLLDTDHVGTISQLLQIRGEGCTVGAASASGNAGLVHGARLVATGEADVCLVVGALADLSAIEERALLNVGAMAPGPVGPPFDETHGGFAYGQGAACVVLESRRSARARGAEVLAELAGWDLRLAANSLTEPDGEAEAATMTRAMSRAGVSPGDVSYVNAHGTGAPLGDAAEAEALRWVLGEAVGGAWVNSTKALTGHCLAAAGVVEAVATVVQMRGGFVHPNPGLAHPADPGLRFAPATGGVRADIGVALSNGFGFGGFNGSVVFRAPA</sequence>
<dbReference type="Pfam" id="PF00109">
    <property type="entry name" value="ketoacyl-synt"/>
    <property type="match status" value="1"/>
</dbReference>
<evidence type="ECO:0000313" key="6">
    <source>
        <dbReference type="Proteomes" id="UP001432011"/>
    </source>
</evidence>
<dbReference type="SUPFAM" id="SSF53901">
    <property type="entry name" value="Thiolase-like"/>
    <property type="match status" value="2"/>
</dbReference>
<evidence type="ECO:0000256" key="1">
    <source>
        <dbReference type="ARBA" id="ARBA00008467"/>
    </source>
</evidence>
<feature type="domain" description="Ketosynthase family 3 (KS3)" evidence="4">
    <location>
        <begin position="1"/>
        <end position="408"/>
    </location>
</feature>
<dbReference type="Proteomes" id="UP001432011">
    <property type="component" value="Chromosome"/>
</dbReference>
<dbReference type="PROSITE" id="PS52004">
    <property type="entry name" value="KS3_2"/>
    <property type="match status" value="1"/>
</dbReference>
<dbReference type="PANTHER" id="PTHR11712">
    <property type="entry name" value="POLYKETIDE SYNTHASE-RELATED"/>
    <property type="match status" value="1"/>
</dbReference>
<gene>
    <name evidence="5" type="ORF">OG913_12845</name>
</gene>
<dbReference type="RefSeq" id="WP_328710403.1">
    <property type="nucleotide sequence ID" value="NZ_CP108085.1"/>
</dbReference>
<dbReference type="PANTHER" id="PTHR11712:SF336">
    <property type="entry name" value="3-OXOACYL-[ACYL-CARRIER-PROTEIN] SYNTHASE, MITOCHONDRIAL"/>
    <property type="match status" value="1"/>
</dbReference>
<dbReference type="InterPro" id="IPR020841">
    <property type="entry name" value="PKS_Beta-ketoAc_synthase_dom"/>
</dbReference>
<reference evidence="5" key="1">
    <citation type="submission" date="2022-10" db="EMBL/GenBank/DDBJ databases">
        <title>The complete genomes of actinobacterial strains from the NBC collection.</title>
        <authorList>
            <person name="Joergensen T.S."/>
            <person name="Alvarez Arevalo M."/>
            <person name="Sterndorff E.B."/>
            <person name="Faurdal D."/>
            <person name="Vuksanovic O."/>
            <person name="Mourched A.-S."/>
            <person name="Charusanti P."/>
            <person name="Shaw S."/>
            <person name="Blin K."/>
            <person name="Weber T."/>
        </authorList>
    </citation>
    <scope>NUCLEOTIDE SEQUENCE</scope>
    <source>
        <strain evidence="5">NBC_00254</strain>
    </source>
</reference>
<dbReference type="Pfam" id="PF02801">
    <property type="entry name" value="Ketoacyl-synt_C"/>
    <property type="match status" value="1"/>
</dbReference>
<comment type="similarity">
    <text evidence="1 3">Belongs to the thiolase-like superfamily. Beta-ketoacyl-ACP synthases family.</text>
</comment>
<keyword evidence="2 3" id="KW-0808">Transferase</keyword>
<evidence type="ECO:0000259" key="4">
    <source>
        <dbReference type="PROSITE" id="PS52004"/>
    </source>
</evidence>
<dbReference type="Gene3D" id="3.40.47.10">
    <property type="match status" value="2"/>
</dbReference>
<dbReference type="EMBL" id="CP108085">
    <property type="protein sequence ID" value="WUP77847.1"/>
    <property type="molecule type" value="Genomic_DNA"/>
</dbReference>
<dbReference type="SMART" id="SM00825">
    <property type="entry name" value="PKS_KS"/>
    <property type="match status" value="1"/>
</dbReference>
<evidence type="ECO:0000256" key="3">
    <source>
        <dbReference type="RuleBase" id="RU003694"/>
    </source>
</evidence>
<keyword evidence="6" id="KW-1185">Reference proteome</keyword>
<protein>
    <recommendedName>
        <fullName evidence="4">Ketosynthase family 3 (KS3) domain-containing protein</fullName>
    </recommendedName>
</protein>
<organism evidence="5 6">
    <name type="scientific">Microbispora hainanensis</name>
    <dbReference type="NCBI Taxonomy" id="568844"/>
    <lineage>
        <taxon>Bacteria</taxon>
        <taxon>Bacillati</taxon>
        <taxon>Actinomycetota</taxon>
        <taxon>Actinomycetes</taxon>
        <taxon>Streptosporangiales</taxon>
        <taxon>Streptosporangiaceae</taxon>
        <taxon>Microbispora</taxon>
    </lineage>
</organism>
<accession>A0ABZ1SZA8</accession>
<name>A0ABZ1SZA8_9ACTN</name>
<evidence type="ECO:0000313" key="5">
    <source>
        <dbReference type="EMBL" id="WUP77847.1"/>
    </source>
</evidence>
<dbReference type="InterPro" id="IPR000794">
    <property type="entry name" value="Beta-ketoacyl_synthase"/>
</dbReference>